<accession>A0A671ERI6</accession>
<dbReference type="GeneTree" id="ENSGT01100000263478"/>
<evidence type="ECO:0000256" key="3">
    <source>
        <dbReference type="ARBA" id="ARBA00023319"/>
    </source>
</evidence>
<reference evidence="5" key="3">
    <citation type="submission" date="2018-12" db="EMBL/GenBank/DDBJ databases">
        <title>G10K-VGP greater horseshoe bat female genome, primary haplotype.</title>
        <authorList>
            <person name="Teeling E."/>
            <person name="Myers G."/>
            <person name="Vernes S."/>
            <person name="Pippel M."/>
            <person name="Winkler S."/>
            <person name="Fedrigo O."/>
            <person name="Rhie A."/>
            <person name="Koren S."/>
            <person name="Phillippy A."/>
            <person name="Lewin H."/>
            <person name="Damas J."/>
            <person name="Howe K."/>
            <person name="Mountcastle J."/>
            <person name="Jarvis E.D."/>
        </authorList>
    </citation>
    <scope>NUCLEOTIDE SEQUENCE [LARGE SCALE GENOMIC DNA]</scope>
</reference>
<dbReference type="FunFam" id="2.60.40.10:FF:000049">
    <property type="entry name" value="Leukocyte immunoglobulin-like receptor subfamily B member 1"/>
    <property type="match status" value="1"/>
</dbReference>
<sequence length="189" mass="20451">HHPHPNAPEVLLCFLPGLLPRPSIRAEPGPVVPRGRPVTVLCQGPAGADIFRVEKNEHRSTYTDHKITSQQGSPGTEARFPIRAVSDVTAGPYRCVYMKWSRWSERSEALDLVLTGEEVPVLPSGLSQVPGHSPELCPLDQVGTDPLQGNMCPFAQDGVKPSFPLSPTLWGPQATCPLWCGPPLIGQVT</sequence>
<reference evidence="4" key="4">
    <citation type="submission" date="2025-08" db="UniProtKB">
        <authorList>
            <consortium name="Ensembl"/>
        </authorList>
    </citation>
    <scope>IDENTIFICATION</scope>
</reference>
<dbReference type="AlphaFoldDB" id="A0A671ERI6"/>
<evidence type="ECO:0000256" key="2">
    <source>
        <dbReference type="ARBA" id="ARBA00023157"/>
    </source>
</evidence>
<dbReference type="GO" id="GO:0005886">
    <property type="term" value="C:plasma membrane"/>
    <property type="evidence" value="ECO:0007669"/>
    <property type="project" value="TreeGrafter"/>
</dbReference>
<dbReference type="PANTHER" id="PTHR11738:SF129">
    <property type="entry name" value="LEUKOCYTE-ASSOCIATED IMMUNOGLOBULIN-LIKE RECEPTOR 1"/>
    <property type="match status" value="1"/>
</dbReference>
<proteinExistence type="predicted"/>
<evidence type="ECO:0000256" key="1">
    <source>
        <dbReference type="ARBA" id="ARBA00022729"/>
    </source>
</evidence>
<keyword evidence="5" id="KW-1185">Reference proteome</keyword>
<dbReference type="GO" id="GO:0002764">
    <property type="term" value="P:immune response-regulating signaling pathway"/>
    <property type="evidence" value="ECO:0007669"/>
    <property type="project" value="TreeGrafter"/>
</dbReference>
<reference evidence="4 5" key="1">
    <citation type="journal article" date="2015" name="Annu Rev Anim Biosci">
        <title>The Genome 10K Project: a way forward.</title>
        <authorList>
            <person name="Koepfli K.P."/>
            <person name="Paten B."/>
            <person name="O'Brien S.J."/>
            <person name="Koepfli K.P."/>
            <person name="Paten B."/>
            <person name="Antunes A."/>
            <person name="Belov K."/>
            <person name="Bustamante C."/>
            <person name="Castoe T.A."/>
            <person name="Clawson H."/>
            <person name="Crawford A.J."/>
            <person name="Diekhans M."/>
            <person name="Distel D."/>
            <person name="Durbin R."/>
            <person name="Earl D."/>
            <person name="Fujita M.K."/>
            <person name="Gamble T."/>
            <person name="Georges A."/>
            <person name="Gemmell N."/>
            <person name="Gilbert M.T."/>
            <person name="Graves J.M."/>
            <person name="Green R.E."/>
            <person name="Hickey G."/>
            <person name="Jarvis E.D."/>
            <person name="Johnson W."/>
            <person name="Komissarov A."/>
            <person name="Korf I."/>
            <person name="Kuhn R."/>
            <person name="Larkin D.M."/>
            <person name="Lewin H."/>
            <person name="Lopez J.V."/>
            <person name="Ma J."/>
            <person name="Marques-Bonet T."/>
            <person name="Miller W."/>
            <person name="Murphy R."/>
            <person name="Pevzner P."/>
            <person name="Shapiro B."/>
            <person name="Steiner C."/>
            <person name="Tamazian G."/>
            <person name="Venkatesh B."/>
            <person name="Wang J."/>
            <person name="Wayne R."/>
            <person name="Wiley E."/>
            <person name="Yang H."/>
            <person name="Zhang G."/>
            <person name="Haussler D."/>
            <person name="Ryder O."/>
            <person name="O'Brien S.J."/>
        </authorList>
    </citation>
    <scope>NUCLEOTIDE SEQUENCE</scope>
</reference>
<keyword evidence="1" id="KW-0732">Signal</keyword>
<evidence type="ECO:0000313" key="5">
    <source>
        <dbReference type="Proteomes" id="UP000472240"/>
    </source>
</evidence>
<name>A0A671ERI6_RHIFE</name>
<keyword evidence="2" id="KW-1015">Disulfide bond</keyword>
<dbReference type="InParanoid" id="A0A671ERI6"/>
<protein>
    <submittedName>
        <fullName evidence="4">Uncharacterized protein</fullName>
    </submittedName>
</protein>
<dbReference type="Gene3D" id="2.60.40.10">
    <property type="entry name" value="Immunoglobulins"/>
    <property type="match status" value="1"/>
</dbReference>
<dbReference type="PANTHER" id="PTHR11738">
    <property type="entry name" value="MHC CLASS I NK CELL RECEPTOR"/>
    <property type="match status" value="1"/>
</dbReference>
<keyword evidence="3" id="KW-0393">Immunoglobulin domain</keyword>
<evidence type="ECO:0000313" key="4">
    <source>
        <dbReference type="Ensembl" id="ENSRFEP00010016039.1"/>
    </source>
</evidence>
<organism evidence="4 5">
    <name type="scientific">Rhinolophus ferrumequinum</name>
    <name type="common">Greater horseshoe bat</name>
    <dbReference type="NCBI Taxonomy" id="59479"/>
    <lineage>
        <taxon>Eukaryota</taxon>
        <taxon>Metazoa</taxon>
        <taxon>Chordata</taxon>
        <taxon>Craniata</taxon>
        <taxon>Vertebrata</taxon>
        <taxon>Euteleostomi</taxon>
        <taxon>Mammalia</taxon>
        <taxon>Eutheria</taxon>
        <taxon>Laurasiatheria</taxon>
        <taxon>Chiroptera</taxon>
        <taxon>Yinpterochiroptera</taxon>
        <taxon>Rhinolophoidea</taxon>
        <taxon>Rhinolophidae</taxon>
        <taxon>Rhinolophinae</taxon>
        <taxon>Rhinolophus</taxon>
    </lineage>
</organism>
<dbReference type="Pfam" id="PF13895">
    <property type="entry name" value="Ig_2"/>
    <property type="match status" value="1"/>
</dbReference>
<dbReference type="Proteomes" id="UP000472240">
    <property type="component" value="Chromosome 15"/>
</dbReference>
<dbReference type="InterPro" id="IPR013783">
    <property type="entry name" value="Ig-like_fold"/>
</dbReference>
<dbReference type="Ensembl" id="ENSRFET00010017508.1">
    <property type="protein sequence ID" value="ENSRFEP00010016039.1"/>
    <property type="gene ID" value="ENSRFEG00010010847.1"/>
</dbReference>
<dbReference type="InterPro" id="IPR036179">
    <property type="entry name" value="Ig-like_dom_sf"/>
</dbReference>
<reference evidence="4 5" key="2">
    <citation type="journal article" date="2018" name="Annu Rev Anim Biosci">
        <title>Bat Biology, Genomes, and the Bat1K Project: To Generate Chromosome-Level Genomes for All Living Bat Species.</title>
        <authorList>
            <person name="Teeling E.C."/>
            <person name="Vernes S.C."/>
            <person name="Davalos L.M."/>
            <person name="Ray D.A."/>
            <person name="Gilbert M.T.P."/>
            <person name="Myers E."/>
        </authorList>
    </citation>
    <scope>NUCLEOTIDE SEQUENCE</scope>
</reference>
<dbReference type="InterPro" id="IPR050412">
    <property type="entry name" value="Ig-like_Receptors_ImmuneReg"/>
</dbReference>
<dbReference type="SUPFAM" id="SSF48726">
    <property type="entry name" value="Immunoglobulin"/>
    <property type="match status" value="1"/>
</dbReference>
<reference evidence="4" key="5">
    <citation type="submission" date="2025-09" db="UniProtKB">
        <authorList>
            <consortium name="Ensembl"/>
        </authorList>
    </citation>
    <scope>IDENTIFICATION</scope>
</reference>
<dbReference type="FunCoup" id="A0A671ERI6">
    <property type="interactions" value="14"/>
</dbReference>